<dbReference type="Proteomes" id="UP000316426">
    <property type="component" value="Chromosome"/>
</dbReference>
<dbReference type="RefSeq" id="WP_145113514.1">
    <property type="nucleotide sequence ID" value="NZ_CP036349.1"/>
</dbReference>
<proteinExistence type="predicted"/>
<evidence type="ECO:0008006" key="3">
    <source>
        <dbReference type="Google" id="ProtNLM"/>
    </source>
</evidence>
<sequence>MTSKPGLGLAFVALLLSSVLLPGCGSGDFRMADVSGVVTLDGEPLSNARVQFQPQRSGESIVVGPTSFGTTDSTGRYSLSTRKHGKGAVVGTHRVSVSTFDQRLVDPQNSDRVETLEEERVPARYRAPTELVFDVPRSGSAEANFDLQSK</sequence>
<keyword evidence="2" id="KW-1185">Reference proteome</keyword>
<organism evidence="1 2">
    <name type="scientific">Botrimarina mediterranea</name>
    <dbReference type="NCBI Taxonomy" id="2528022"/>
    <lineage>
        <taxon>Bacteria</taxon>
        <taxon>Pseudomonadati</taxon>
        <taxon>Planctomycetota</taxon>
        <taxon>Planctomycetia</taxon>
        <taxon>Pirellulales</taxon>
        <taxon>Lacipirellulaceae</taxon>
        <taxon>Botrimarina</taxon>
    </lineage>
</organism>
<dbReference type="AlphaFoldDB" id="A0A518KAI0"/>
<dbReference type="KEGG" id="bmei:Spa11_30070"/>
<name>A0A518KAI0_9BACT</name>
<gene>
    <name evidence="1" type="ORF">Spa11_30070</name>
</gene>
<evidence type="ECO:0000313" key="1">
    <source>
        <dbReference type="EMBL" id="QDV74799.1"/>
    </source>
</evidence>
<protein>
    <recommendedName>
        <fullName evidence="3">Carboxypeptidase regulatory-like domain-containing protein</fullName>
    </recommendedName>
</protein>
<evidence type="ECO:0000313" key="2">
    <source>
        <dbReference type="Proteomes" id="UP000316426"/>
    </source>
</evidence>
<dbReference type="EMBL" id="CP036349">
    <property type="protein sequence ID" value="QDV74799.1"/>
    <property type="molecule type" value="Genomic_DNA"/>
</dbReference>
<accession>A0A518KAI0</accession>
<reference evidence="1 2" key="1">
    <citation type="submission" date="2019-02" db="EMBL/GenBank/DDBJ databases">
        <title>Deep-cultivation of Planctomycetes and their phenomic and genomic characterization uncovers novel biology.</title>
        <authorList>
            <person name="Wiegand S."/>
            <person name="Jogler M."/>
            <person name="Boedeker C."/>
            <person name="Pinto D."/>
            <person name="Vollmers J."/>
            <person name="Rivas-Marin E."/>
            <person name="Kohn T."/>
            <person name="Peeters S.H."/>
            <person name="Heuer A."/>
            <person name="Rast P."/>
            <person name="Oberbeckmann S."/>
            <person name="Bunk B."/>
            <person name="Jeske O."/>
            <person name="Meyerdierks A."/>
            <person name="Storesund J.E."/>
            <person name="Kallscheuer N."/>
            <person name="Luecker S."/>
            <person name="Lage O.M."/>
            <person name="Pohl T."/>
            <person name="Merkel B.J."/>
            <person name="Hornburger P."/>
            <person name="Mueller R.-W."/>
            <person name="Bruemmer F."/>
            <person name="Labrenz M."/>
            <person name="Spormann A.M."/>
            <person name="Op den Camp H."/>
            <person name="Overmann J."/>
            <person name="Amann R."/>
            <person name="Jetten M.S.M."/>
            <person name="Mascher T."/>
            <person name="Medema M.H."/>
            <person name="Devos D.P."/>
            <person name="Kaster A.-K."/>
            <person name="Ovreas L."/>
            <person name="Rohde M."/>
            <person name="Galperin M.Y."/>
            <person name="Jogler C."/>
        </authorList>
    </citation>
    <scope>NUCLEOTIDE SEQUENCE [LARGE SCALE GENOMIC DNA]</scope>
    <source>
        <strain evidence="1 2">Spa11</strain>
    </source>
</reference>